<dbReference type="PANTHER" id="PTHR11070">
    <property type="entry name" value="UVRD / RECB / PCRA DNA HELICASE FAMILY MEMBER"/>
    <property type="match status" value="1"/>
</dbReference>
<feature type="domain" description="UvrD-like helicase ATP-binding" evidence="13">
    <location>
        <begin position="1"/>
        <end position="288"/>
    </location>
</feature>
<evidence type="ECO:0000256" key="5">
    <source>
        <dbReference type="ARBA" id="ARBA00022840"/>
    </source>
</evidence>
<sequence length="746" mass="84358">MLTEEQQAVVQHQQGHARVRAVAGSGKTTTLVARVVHLLQQQVPPQRILIVMYNRAAKEDFQAKLMQALAGTPLRPPDVRTFHSLGHRLTESFVRWGVLPRRRLVQEEWMVDRLTRQALTLLAQEQQEEAAPWLEEETLEGFKSFCTLVKSGLETAADCYASLNLSGQYQHFVQAFARLEALLEQEGQMFFDDLLWRPVMRLVEQPELQARLQGYLEQVIVDEYQDINAVQQRLLKALVGQAQVMVVGDVDQCIYEWRGARPEYMLRHFHADFSPVTDYPLSRTFRFGHALALAANQLIQHNLERPPQITLASPRAEPATLVQGQGASWLLQTYQAAATEQQQEAAILVRSWSQSLAVQLAFLKAHQPFRLLRQEHFIFNRPQIKGLMAYARLAFFGQSGQALNFDHPKVQQDFDQLLSFPTLYLSEAERQQCVQAQRQAGSIGLDAVLAQWPIAKRRRVQQRLKLLEQLRVKARRLSPVQLIDQIMEATRAPEVLRKAAANQEAADEALRLIEGLRRYAERGPASLEAWITELEQAQQEGSAMQAQQQEGVPVILTVHAAKGLEWRWVGLYGLNEGDFPYMGRFGRLSAQEEEAERRLFYVAMTRAKHTLVLASGEAASPVSRFVEEAQLQDALQLAAALAAPAPPAQLQVRYPELQGHYWQQVHPGAAPRFLAAKEHLKAVSPPVAPIHTGALRAWQPGAEVEHSRFGRGRLLDIQGDQPKRLCRVEFAQVGVKTLHEAWLQLA</sequence>
<proteinExistence type="inferred from homology"/>
<keyword evidence="7" id="KW-0413">Isomerase</keyword>
<dbReference type="GO" id="GO:0016787">
    <property type="term" value="F:hydrolase activity"/>
    <property type="evidence" value="ECO:0007669"/>
    <property type="project" value="UniProtKB-KW"/>
</dbReference>
<evidence type="ECO:0000259" key="14">
    <source>
        <dbReference type="PROSITE" id="PS51217"/>
    </source>
</evidence>
<keyword evidence="4 12" id="KW-0347">Helicase</keyword>
<dbReference type="PROSITE" id="PS51198">
    <property type="entry name" value="UVRD_HELICASE_ATP_BIND"/>
    <property type="match status" value="1"/>
</dbReference>
<organism evidence="15 16">
    <name type="scientific">Marinospirillum alkalitolerans</name>
    <dbReference type="NCBI Taxonomy" id="3123374"/>
    <lineage>
        <taxon>Bacteria</taxon>
        <taxon>Pseudomonadati</taxon>
        <taxon>Pseudomonadota</taxon>
        <taxon>Gammaproteobacteria</taxon>
        <taxon>Oceanospirillales</taxon>
        <taxon>Oceanospirillaceae</taxon>
        <taxon>Marinospirillum</taxon>
    </lineage>
</organism>
<evidence type="ECO:0000256" key="2">
    <source>
        <dbReference type="ARBA" id="ARBA00022741"/>
    </source>
</evidence>
<accession>A0ABW8PZ03</accession>
<name>A0ABW8PZ03_9GAMM</name>
<dbReference type="EC" id="5.6.2.4" evidence="9"/>
<evidence type="ECO:0000313" key="15">
    <source>
        <dbReference type="EMBL" id="MFK7161512.1"/>
    </source>
</evidence>
<dbReference type="InterPro" id="IPR013986">
    <property type="entry name" value="DExx_box_DNA_helicase_dom_sf"/>
</dbReference>
<dbReference type="PROSITE" id="PS51217">
    <property type="entry name" value="UVRD_HELICASE_CTER"/>
    <property type="match status" value="1"/>
</dbReference>
<feature type="binding site" evidence="12">
    <location>
        <begin position="21"/>
        <end position="28"/>
    </location>
    <ligand>
        <name>ATP</name>
        <dbReference type="ChEBI" id="CHEBI:30616"/>
    </ligand>
</feature>
<dbReference type="InterPro" id="IPR027417">
    <property type="entry name" value="P-loop_NTPase"/>
</dbReference>
<evidence type="ECO:0000256" key="9">
    <source>
        <dbReference type="ARBA" id="ARBA00034808"/>
    </source>
</evidence>
<comment type="similarity">
    <text evidence="1">Belongs to the helicase family. UvrD subfamily.</text>
</comment>
<evidence type="ECO:0000313" key="16">
    <source>
        <dbReference type="Proteomes" id="UP001621714"/>
    </source>
</evidence>
<comment type="catalytic activity">
    <reaction evidence="11">
        <text>ATP + H2O = ADP + phosphate + H(+)</text>
        <dbReference type="Rhea" id="RHEA:13065"/>
        <dbReference type="ChEBI" id="CHEBI:15377"/>
        <dbReference type="ChEBI" id="CHEBI:15378"/>
        <dbReference type="ChEBI" id="CHEBI:30616"/>
        <dbReference type="ChEBI" id="CHEBI:43474"/>
        <dbReference type="ChEBI" id="CHEBI:456216"/>
        <dbReference type="EC" id="5.6.2.4"/>
    </reaction>
</comment>
<feature type="domain" description="UvrD-like helicase C-terminal" evidence="14">
    <location>
        <begin position="289"/>
        <end position="563"/>
    </location>
</feature>
<dbReference type="GO" id="GO:0004386">
    <property type="term" value="F:helicase activity"/>
    <property type="evidence" value="ECO:0007669"/>
    <property type="project" value="UniProtKB-KW"/>
</dbReference>
<evidence type="ECO:0000256" key="4">
    <source>
        <dbReference type="ARBA" id="ARBA00022806"/>
    </source>
</evidence>
<evidence type="ECO:0000256" key="1">
    <source>
        <dbReference type="ARBA" id="ARBA00009922"/>
    </source>
</evidence>
<dbReference type="CDD" id="cd17932">
    <property type="entry name" value="DEXQc_UvrD"/>
    <property type="match status" value="1"/>
</dbReference>
<evidence type="ECO:0000256" key="7">
    <source>
        <dbReference type="ARBA" id="ARBA00023235"/>
    </source>
</evidence>
<evidence type="ECO:0000259" key="13">
    <source>
        <dbReference type="PROSITE" id="PS51198"/>
    </source>
</evidence>
<dbReference type="EMBL" id="JBANFI010000006">
    <property type="protein sequence ID" value="MFK7161512.1"/>
    <property type="molecule type" value="Genomic_DNA"/>
</dbReference>
<comment type="caution">
    <text evidence="15">The sequence shown here is derived from an EMBL/GenBank/DDBJ whole genome shotgun (WGS) entry which is preliminary data.</text>
</comment>
<keyword evidence="16" id="KW-1185">Reference proteome</keyword>
<dbReference type="PANTHER" id="PTHR11070:SF2">
    <property type="entry name" value="ATP-DEPENDENT DNA HELICASE SRS2"/>
    <property type="match status" value="1"/>
</dbReference>
<evidence type="ECO:0000256" key="3">
    <source>
        <dbReference type="ARBA" id="ARBA00022801"/>
    </source>
</evidence>
<dbReference type="InterPro" id="IPR000212">
    <property type="entry name" value="DNA_helicase_UvrD/REP"/>
</dbReference>
<keyword evidence="6" id="KW-0238">DNA-binding</keyword>
<evidence type="ECO:0000256" key="11">
    <source>
        <dbReference type="ARBA" id="ARBA00048988"/>
    </source>
</evidence>
<dbReference type="Pfam" id="PF13361">
    <property type="entry name" value="UvrD_C"/>
    <property type="match status" value="1"/>
</dbReference>
<keyword evidence="3 12" id="KW-0378">Hydrolase</keyword>
<keyword evidence="2 12" id="KW-0547">Nucleotide-binding</keyword>
<dbReference type="Gene3D" id="1.10.486.10">
    <property type="entry name" value="PCRA, domain 4"/>
    <property type="match status" value="1"/>
</dbReference>
<dbReference type="Gene3D" id="3.40.50.300">
    <property type="entry name" value="P-loop containing nucleotide triphosphate hydrolases"/>
    <property type="match status" value="2"/>
</dbReference>
<dbReference type="Proteomes" id="UP001621714">
    <property type="component" value="Unassembled WGS sequence"/>
</dbReference>
<evidence type="ECO:0000256" key="12">
    <source>
        <dbReference type="PROSITE-ProRule" id="PRU00560"/>
    </source>
</evidence>
<dbReference type="RefSeq" id="WP_405340475.1">
    <property type="nucleotide sequence ID" value="NZ_JBANFI010000006.1"/>
</dbReference>
<evidence type="ECO:0000256" key="10">
    <source>
        <dbReference type="ARBA" id="ARBA00034923"/>
    </source>
</evidence>
<dbReference type="InterPro" id="IPR014017">
    <property type="entry name" value="DNA_helicase_UvrD-like_C"/>
</dbReference>
<reference evidence="15 16" key="1">
    <citation type="submission" date="2024-02" db="EMBL/GenBank/DDBJ databases">
        <title>Marinospirillum sp. MEB 164 isolated from Lonar lake sediment.</title>
        <authorList>
            <person name="Joshi A."/>
            <person name="Thite S."/>
        </authorList>
    </citation>
    <scope>NUCLEOTIDE SEQUENCE [LARGE SCALE GENOMIC DNA]</scope>
    <source>
        <strain evidence="15 16">MEB164</strain>
    </source>
</reference>
<dbReference type="SUPFAM" id="SSF52540">
    <property type="entry name" value="P-loop containing nucleoside triphosphate hydrolases"/>
    <property type="match status" value="1"/>
</dbReference>
<protein>
    <recommendedName>
        <fullName evidence="9">DNA 3'-5' helicase</fullName>
        <ecNumber evidence="9">5.6.2.4</ecNumber>
    </recommendedName>
    <alternativeName>
        <fullName evidence="10">DNA 3'-5' helicase II</fullName>
    </alternativeName>
</protein>
<dbReference type="Pfam" id="PF00580">
    <property type="entry name" value="UvrD-helicase"/>
    <property type="match status" value="1"/>
</dbReference>
<comment type="catalytic activity">
    <reaction evidence="8">
        <text>Couples ATP hydrolysis with the unwinding of duplex DNA by translocating in the 3'-5' direction.</text>
        <dbReference type="EC" id="5.6.2.4"/>
    </reaction>
</comment>
<gene>
    <name evidence="15" type="ORF">V6U78_10730</name>
</gene>
<evidence type="ECO:0000256" key="8">
    <source>
        <dbReference type="ARBA" id="ARBA00034617"/>
    </source>
</evidence>
<keyword evidence="5 12" id="KW-0067">ATP-binding</keyword>
<dbReference type="InterPro" id="IPR014016">
    <property type="entry name" value="UvrD-like_ATP-bd"/>
</dbReference>
<evidence type="ECO:0000256" key="6">
    <source>
        <dbReference type="ARBA" id="ARBA00023125"/>
    </source>
</evidence>
<dbReference type="Gene3D" id="1.10.10.160">
    <property type="match status" value="1"/>
</dbReference>